<organism evidence="1 2">
    <name type="scientific">Niastella populi</name>
    <dbReference type="NCBI Taxonomy" id="550983"/>
    <lineage>
        <taxon>Bacteria</taxon>
        <taxon>Pseudomonadati</taxon>
        <taxon>Bacteroidota</taxon>
        <taxon>Chitinophagia</taxon>
        <taxon>Chitinophagales</taxon>
        <taxon>Chitinophagaceae</taxon>
        <taxon>Niastella</taxon>
    </lineage>
</organism>
<accession>A0A1V9F5V9</accession>
<dbReference type="STRING" id="550983.A4R26_06780"/>
<sequence>MGNAILECNQGDRCLQREILKLLVDHGGNVDHLGYWKRTTLYYEIENWVNTFQNMAAARSNNPNRVAGHEADFKNHSFNIPFLIQLAANPFNCDGENSGYLTLLRQKWSENYINATGVEKFVENAGR</sequence>
<dbReference type="AlphaFoldDB" id="A0A1V9F5V9"/>
<name>A0A1V9F5V9_9BACT</name>
<keyword evidence="2" id="KW-1185">Reference proteome</keyword>
<reference evidence="2" key="1">
    <citation type="submission" date="2016-04" db="EMBL/GenBank/DDBJ databases">
        <authorList>
            <person name="Chen L."/>
            <person name="Zhuang W."/>
            <person name="Wang G."/>
        </authorList>
    </citation>
    <scope>NUCLEOTIDE SEQUENCE [LARGE SCALE GENOMIC DNA]</scope>
    <source>
        <strain evidence="2">208</strain>
    </source>
</reference>
<evidence type="ECO:0000313" key="2">
    <source>
        <dbReference type="Proteomes" id="UP000192276"/>
    </source>
</evidence>
<proteinExistence type="predicted"/>
<comment type="caution">
    <text evidence="1">The sequence shown here is derived from an EMBL/GenBank/DDBJ whole genome shotgun (WGS) entry which is preliminary data.</text>
</comment>
<dbReference type="Proteomes" id="UP000192276">
    <property type="component" value="Unassembled WGS sequence"/>
</dbReference>
<protein>
    <submittedName>
        <fullName evidence="1">Uncharacterized protein</fullName>
    </submittedName>
</protein>
<gene>
    <name evidence="1" type="ORF">A4R26_06780</name>
</gene>
<dbReference type="EMBL" id="LWBP01000210">
    <property type="protein sequence ID" value="OQP53667.1"/>
    <property type="molecule type" value="Genomic_DNA"/>
</dbReference>
<evidence type="ECO:0000313" key="1">
    <source>
        <dbReference type="EMBL" id="OQP53667.1"/>
    </source>
</evidence>